<evidence type="ECO:0000256" key="3">
    <source>
        <dbReference type="ARBA" id="ARBA00023237"/>
    </source>
</evidence>
<dbReference type="Gene3D" id="2.40.170.20">
    <property type="entry name" value="TonB-dependent receptor, beta-barrel domain"/>
    <property type="match status" value="1"/>
</dbReference>
<dbReference type="InterPro" id="IPR037066">
    <property type="entry name" value="Plug_dom_sf"/>
</dbReference>
<evidence type="ECO:0000313" key="8">
    <source>
        <dbReference type="EMBL" id="OAH46971.1"/>
    </source>
</evidence>
<evidence type="ECO:0000256" key="4">
    <source>
        <dbReference type="RuleBase" id="RU003357"/>
    </source>
</evidence>
<dbReference type="PANTHER" id="PTHR40980">
    <property type="entry name" value="PLUG DOMAIN-CONTAINING PROTEIN"/>
    <property type="match status" value="1"/>
</dbReference>
<comment type="subcellular location">
    <subcellularLocation>
        <location evidence="1 4">Cell outer membrane</location>
    </subcellularLocation>
</comment>
<accession>A0A177K304</accession>
<dbReference type="Pfam" id="PF07715">
    <property type="entry name" value="Plug"/>
    <property type="match status" value="1"/>
</dbReference>
<keyword evidence="2 4" id="KW-0472">Membrane</keyword>
<dbReference type="InterPro" id="IPR012910">
    <property type="entry name" value="Plug_dom"/>
</dbReference>
<feature type="signal peptide" evidence="5">
    <location>
        <begin position="1"/>
        <end position="28"/>
    </location>
</feature>
<dbReference type="SUPFAM" id="SSF56935">
    <property type="entry name" value="Porins"/>
    <property type="match status" value="1"/>
</dbReference>
<gene>
    <name evidence="8" type="ORF">AX777_08160</name>
</gene>
<protein>
    <submittedName>
        <fullName evidence="8">TonB-dependent receptor</fullName>
    </submittedName>
</protein>
<evidence type="ECO:0000313" key="9">
    <source>
        <dbReference type="Proteomes" id="UP000077262"/>
    </source>
</evidence>
<dbReference type="InterPro" id="IPR010104">
    <property type="entry name" value="TonB_rcpt_bac"/>
</dbReference>
<dbReference type="Gene3D" id="2.170.130.10">
    <property type="entry name" value="TonB-dependent receptor, plug domain"/>
    <property type="match status" value="1"/>
</dbReference>
<dbReference type="NCBIfam" id="TIGR01782">
    <property type="entry name" value="TonB-Xanth-Caul"/>
    <property type="match status" value="1"/>
</dbReference>
<keyword evidence="5" id="KW-0732">Signal</keyword>
<evidence type="ECO:0000256" key="1">
    <source>
        <dbReference type="ARBA" id="ARBA00004442"/>
    </source>
</evidence>
<dbReference type="GO" id="GO:0009279">
    <property type="term" value="C:cell outer membrane"/>
    <property type="evidence" value="ECO:0007669"/>
    <property type="project" value="UniProtKB-SubCell"/>
</dbReference>
<dbReference type="EMBL" id="LSTR01000018">
    <property type="protein sequence ID" value="OAH46971.1"/>
    <property type="molecule type" value="Genomic_DNA"/>
</dbReference>
<feature type="domain" description="TonB-dependent receptor plug" evidence="7">
    <location>
        <begin position="56"/>
        <end position="171"/>
    </location>
</feature>
<evidence type="ECO:0000256" key="5">
    <source>
        <dbReference type="SAM" id="SignalP"/>
    </source>
</evidence>
<dbReference type="PANTHER" id="PTHR40980:SF3">
    <property type="entry name" value="TONB-DEPENDENT RECEPTOR-LIKE BETA-BARREL DOMAIN-CONTAINING PROTEIN"/>
    <property type="match status" value="1"/>
</dbReference>
<dbReference type="Pfam" id="PF00593">
    <property type="entry name" value="TonB_dep_Rec_b-barrel"/>
    <property type="match status" value="1"/>
</dbReference>
<evidence type="ECO:0000259" key="7">
    <source>
        <dbReference type="Pfam" id="PF07715"/>
    </source>
</evidence>
<dbReference type="AlphaFoldDB" id="A0A177K304"/>
<keyword evidence="3" id="KW-0998">Cell outer membrane</keyword>
<comment type="similarity">
    <text evidence="4">Belongs to the TonB-dependent receptor family.</text>
</comment>
<dbReference type="InterPro" id="IPR000531">
    <property type="entry name" value="Beta-barrel_TonB"/>
</dbReference>
<comment type="caution">
    <text evidence="8">The sequence shown here is derived from an EMBL/GenBank/DDBJ whole genome shotgun (WGS) entry which is preliminary data.</text>
</comment>
<dbReference type="Proteomes" id="UP000077262">
    <property type="component" value="Unassembled WGS sequence"/>
</dbReference>
<feature type="chain" id="PRO_5008065706" evidence="5">
    <location>
        <begin position="29"/>
        <end position="1036"/>
    </location>
</feature>
<reference evidence="8 9" key="1">
    <citation type="submission" date="2016-02" db="EMBL/GenBank/DDBJ databases">
        <authorList>
            <person name="Wen L."/>
            <person name="He K."/>
            <person name="Yang H."/>
        </authorList>
    </citation>
    <scope>NUCLEOTIDE SEQUENCE [LARGE SCALE GENOMIC DNA]</scope>
    <source>
        <strain evidence="8 9">CD09_2</strain>
    </source>
</reference>
<feature type="domain" description="TonB-dependent receptor-like beta-barrel" evidence="6">
    <location>
        <begin position="479"/>
        <end position="1003"/>
    </location>
</feature>
<evidence type="ECO:0000256" key="2">
    <source>
        <dbReference type="ARBA" id="ARBA00023136"/>
    </source>
</evidence>
<keyword evidence="8" id="KW-0675">Receptor</keyword>
<proteinExistence type="inferred from homology"/>
<dbReference type="OrthoDB" id="5476657at2"/>
<dbReference type="InterPro" id="IPR036942">
    <property type="entry name" value="Beta-barrel_TonB_sf"/>
</dbReference>
<organism evidence="8 9">
    <name type="scientific">Sphingobium yanoikuyae</name>
    <name type="common">Sphingomonas yanoikuyae</name>
    <dbReference type="NCBI Taxonomy" id="13690"/>
    <lineage>
        <taxon>Bacteria</taxon>
        <taxon>Pseudomonadati</taxon>
        <taxon>Pseudomonadota</taxon>
        <taxon>Alphaproteobacteria</taxon>
        <taxon>Sphingomonadales</taxon>
        <taxon>Sphingomonadaceae</taxon>
        <taxon>Sphingobium</taxon>
    </lineage>
</organism>
<name>A0A177K304_SPHYA</name>
<keyword evidence="4" id="KW-0798">TonB box</keyword>
<evidence type="ECO:0000259" key="6">
    <source>
        <dbReference type="Pfam" id="PF00593"/>
    </source>
</evidence>
<sequence length="1036" mass="111752">MGLPYSRFMRCASLIALTYSVTPTMAQAQDAAVQNAEADIIVTGVRASLDRAIDIKRNSSGVVDAISAEDIGKFPDTNLAESLQRITGVSIDRVNGEGSQVTVRGFGGGFNLVTLNGRALPSANVTTVGGDSNADYSSGTSRSFDFGNLASEGVSTLEVYKTGRAAIPSGGIGASINVITRKPLDAREAGFSGTIGVKALYDTSVEKSLSDPAKITPEASGLLSWRDENEVFGVSIFGSYQKRNFSTRGATVNGWNIRRYSQFADPANGFVNDSTQISNAPTDPNTLVSVPNDSSYFYSQGSRERINGSAVVQFRPTETLTFTADALFAQNKQSEQRASQGNWFNRPFAQVEFDGNPVIATTTFLQENIAGVKDAAFEQAYRGVRNRLQDYGLNAKWEINDRVTLSIDGHTGLAQSSPNNPNGVSSTLVGLGAPVVASQSADFSGVIPVQSIVINDAVPGRGPNGNGQLDLGDLGSQMGRTVSSSQRQRLNEIRADLGWELDDLGSRFDVGGNYRTSKMRQARTQTQQTLGDWGIGNVGDIESQAPGVLQTYCLVCKFDNFDAKGQGATLVAFQGNAVDLYNALSPYYAALGNAVGVTNREDNRVKEDIWSAYGQLTWKGELAGRNATLVVGARYERTKVKSTSLIAIPNGITWTADNDFVVSVSDQVEPISDSGSYNNFLPAMDFQIELAKNFIGRFSFSKTIARPDYGNLFVATSVGTPPRPIALGGVASGSTGNARLAPLISDNLDLSFEWYYKPSSYISAGVFEKRVQNFVGTGQTTRNLFGLRDASSGAAGSRSGTALAELQRLRYDPTDVNLFTMTALLQEAGGNIQAASQQFQANVVNGALDQDFADQILRRVDLVADANDPLYDFEVTQPINNRQGKIWGFELAAQHFFGNTGFGVSAAYTLVRGDVGIDVGADPSEDQFALVGLSDTANATLIYDKNGLSARLAYNWRDKFLQSANRGGGDRNPVFVRPFGQLDLNISWDVSEQFAVSFEAINLTESDIRTYGRDKSNLWYAQELDRRFLLGGRFRF</sequence>